<dbReference type="EMBL" id="KB008047">
    <property type="protein sequence ID" value="ELR14683.1"/>
    <property type="molecule type" value="Genomic_DNA"/>
</dbReference>
<keyword evidence="1" id="KW-0479">Metal-binding</keyword>
<evidence type="ECO:0000256" key="1">
    <source>
        <dbReference type="PROSITE-ProRule" id="PRU00042"/>
    </source>
</evidence>
<dbReference type="InterPro" id="IPR013087">
    <property type="entry name" value="Znf_C2H2_type"/>
</dbReference>
<feature type="domain" description="C2H2-type" evidence="4">
    <location>
        <begin position="145"/>
        <end position="175"/>
    </location>
</feature>
<dbReference type="GeneID" id="14915272"/>
<feature type="compositionally biased region" description="Polar residues" evidence="2">
    <location>
        <begin position="296"/>
        <end position="305"/>
    </location>
</feature>
<dbReference type="Proteomes" id="UP000011083">
    <property type="component" value="Unassembled WGS sequence"/>
</dbReference>
<keyword evidence="3" id="KW-1133">Transmembrane helix</keyword>
<dbReference type="VEuPathDB" id="AmoebaDB:ACA1_125570"/>
<feature type="compositionally biased region" description="Basic and acidic residues" evidence="2">
    <location>
        <begin position="1"/>
        <end position="11"/>
    </location>
</feature>
<organism evidence="5 6">
    <name type="scientific">Acanthamoeba castellanii (strain ATCC 30010 / Neff)</name>
    <dbReference type="NCBI Taxonomy" id="1257118"/>
    <lineage>
        <taxon>Eukaryota</taxon>
        <taxon>Amoebozoa</taxon>
        <taxon>Discosea</taxon>
        <taxon>Longamoebia</taxon>
        <taxon>Centramoebida</taxon>
        <taxon>Acanthamoebidae</taxon>
        <taxon>Acanthamoeba</taxon>
    </lineage>
</organism>
<feature type="compositionally biased region" description="Basic and acidic residues" evidence="2">
    <location>
        <begin position="105"/>
        <end position="121"/>
    </location>
</feature>
<proteinExistence type="predicted"/>
<feature type="region of interest" description="Disordered" evidence="2">
    <location>
        <begin position="269"/>
        <end position="315"/>
    </location>
</feature>
<gene>
    <name evidence="5" type="ORF">ACA1_125570</name>
</gene>
<keyword evidence="3" id="KW-0812">Transmembrane</keyword>
<dbReference type="SMART" id="SM00355">
    <property type="entry name" value="ZnF_C2H2"/>
    <property type="match status" value="1"/>
</dbReference>
<dbReference type="Gene3D" id="3.30.160.60">
    <property type="entry name" value="Classic Zinc Finger"/>
    <property type="match status" value="1"/>
</dbReference>
<dbReference type="AlphaFoldDB" id="L8GPW6"/>
<feature type="compositionally biased region" description="Pro residues" evidence="2">
    <location>
        <begin position="277"/>
        <end position="292"/>
    </location>
</feature>
<dbReference type="PROSITE" id="PS00028">
    <property type="entry name" value="ZINC_FINGER_C2H2_1"/>
    <property type="match status" value="1"/>
</dbReference>
<evidence type="ECO:0000256" key="3">
    <source>
        <dbReference type="SAM" id="Phobius"/>
    </source>
</evidence>
<feature type="region of interest" description="Disordered" evidence="2">
    <location>
        <begin position="1"/>
        <end position="26"/>
    </location>
</feature>
<dbReference type="PROSITE" id="PS50157">
    <property type="entry name" value="ZINC_FINGER_C2H2_2"/>
    <property type="match status" value="1"/>
</dbReference>
<feature type="region of interest" description="Disordered" evidence="2">
    <location>
        <begin position="72"/>
        <end position="135"/>
    </location>
</feature>
<dbReference type="RefSeq" id="XP_004336696.1">
    <property type="nucleotide sequence ID" value="XM_004336648.1"/>
</dbReference>
<evidence type="ECO:0000313" key="6">
    <source>
        <dbReference type="Proteomes" id="UP000011083"/>
    </source>
</evidence>
<dbReference type="OrthoDB" id="21530at2759"/>
<dbReference type="KEGG" id="acan:ACA1_125570"/>
<keyword evidence="3" id="KW-0472">Membrane</keyword>
<keyword evidence="1" id="KW-0863">Zinc-finger</keyword>
<feature type="transmembrane region" description="Helical" evidence="3">
    <location>
        <begin position="204"/>
        <end position="228"/>
    </location>
</feature>
<evidence type="ECO:0000259" key="4">
    <source>
        <dbReference type="PROSITE" id="PS50157"/>
    </source>
</evidence>
<accession>L8GPW6</accession>
<reference evidence="5 6" key="1">
    <citation type="journal article" date="2013" name="Genome Biol.">
        <title>Genome of Acanthamoeba castellanii highlights extensive lateral gene transfer and early evolution of tyrosine kinase signaling.</title>
        <authorList>
            <person name="Clarke M."/>
            <person name="Lohan A.J."/>
            <person name="Liu B."/>
            <person name="Lagkouvardos I."/>
            <person name="Roy S."/>
            <person name="Zafar N."/>
            <person name="Bertelli C."/>
            <person name="Schilde C."/>
            <person name="Kianianmomeni A."/>
            <person name="Burglin T.R."/>
            <person name="Frech C."/>
            <person name="Turcotte B."/>
            <person name="Kopec K.O."/>
            <person name="Synnott J.M."/>
            <person name="Choo C."/>
            <person name="Paponov I."/>
            <person name="Finkler A."/>
            <person name="Soon Heng Tan C."/>
            <person name="Hutchins A.P."/>
            <person name="Weinmeier T."/>
            <person name="Rattei T."/>
            <person name="Chu J.S."/>
            <person name="Gimenez G."/>
            <person name="Irimia M."/>
            <person name="Rigden D.J."/>
            <person name="Fitzpatrick D.A."/>
            <person name="Lorenzo-Morales J."/>
            <person name="Bateman A."/>
            <person name="Chiu C.H."/>
            <person name="Tang P."/>
            <person name="Hegemann P."/>
            <person name="Fromm H."/>
            <person name="Raoult D."/>
            <person name="Greub G."/>
            <person name="Miranda-Saavedra D."/>
            <person name="Chen N."/>
            <person name="Nash P."/>
            <person name="Ginger M.L."/>
            <person name="Horn M."/>
            <person name="Schaap P."/>
            <person name="Caler L."/>
            <person name="Loftus B."/>
        </authorList>
    </citation>
    <scope>NUCLEOTIDE SEQUENCE [LARGE SCALE GENOMIC DNA]</scope>
    <source>
        <strain evidence="5 6">Neff</strain>
    </source>
</reference>
<keyword evidence="6" id="KW-1185">Reference proteome</keyword>
<evidence type="ECO:0000256" key="2">
    <source>
        <dbReference type="SAM" id="MobiDB-lite"/>
    </source>
</evidence>
<keyword evidence="1" id="KW-0862">Zinc</keyword>
<name>L8GPW6_ACACF</name>
<sequence>MPALRRARDIFFPEPRPFKGLPGRDPYASVFSTAPQLMERYNKREQLYGRFIDPDPRNKVDVKLLRMHFDNFPSRLSGRPTPAPPTQTQAAQPPNNKKRKTVGATKKEEEGQDGGGEHDKENPEEELDKPQKRKRRLAKEINRKFACPFPRCDKAYGTQGALDQHMRKKHADARLHMPALQPILQNPLHPMPFRDWVARNARPVAFAFAIALDFIFFFFVFVFVLVVIKPDLAFPVDTNAASSSTLGTGNSAKAPAGLVGKYAPERFVGTQQQQQQLPPPPEPLPPPPPLLATPPAITNTTSTIVQGDPMYLDRQ</sequence>
<dbReference type="GO" id="GO:0008270">
    <property type="term" value="F:zinc ion binding"/>
    <property type="evidence" value="ECO:0007669"/>
    <property type="project" value="UniProtKB-KW"/>
</dbReference>
<protein>
    <submittedName>
        <fullName evidence="5">Zinc finger, c2h2 type domain containing protein</fullName>
    </submittedName>
</protein>
<evidence type="ECO:0000313" key="5">
    <source>
        <dbReference type="EMBL" id="ELR14683.1"/>
    </source>
</evidence>